<reference evidence="1 2" key="1">
    <citation type="submission" date="2015-11" db="EMBL/GenBank/DDBJ databases">
        <title>The genome of Debaryomyces fabryi.</title>
        <authorList>
            <person name="Tafer H."/>
            <person name="Lopandic K."/>
        </authorList>
    </citation>
    <scope>NUCLEOTIDE SEQUENCE [LARGE SCALE GENOMIC DNA]</scope>
    <source>
        <strain evidence="1 2">CBS 789</strain>
    </source>
</reference>
<evidence type="ECO:0000313" key="2">
    <source>
        <dbReference type="Proteomes" id="UP000054251"/>
    </source>
</evidence>
<dbReference type="OrthoDB" id="10311245at2759"/>
<dbReference type="Proteomes" id="UP000054251">
    <property type="component" value="Unassembled WGS sequence"/>
</dbReference>
<name>A0A0V1PXL7_9ASCO</name>
<evidence type="ECO:0000313" key="1">
    <source>
        <dbReference type="EMBL" id="KSA00805.1"/>
    </source>
</evidence>
<dbReference type="AlphaFoldDB" id="A0A0V1PXL7"/>
<dbReference type="GeneID" id="26840463"/>
<dbReference type="EMBL" id="LMYN01000074">
    <property type="protein sequence ID" value="KSA00805.1"/>
    <property type="molecule type" value="Genomic_DNA"/>
</dbReference>
<comment type="caution">
    <text evidence="1">The sequence shown here is derived from an EMBL/GenBank/DDBJ whole genome shotgun (WGS) entry which is preliminary data.</text>
</comment>
<gene>
    <name evidence="1" type="ORF">AC631_03454</name>
</gene>
<protein>
    <submittedName>
        <fullName evidence="1">Uncharacterized protein</fullName>
    </submittedName>
</protein>
<proteinExistence type="predicted"/>
<dbReference type="RefSeq" id="XP_015466907.1">
    <property type="nucleotide sequence ID" value="XM_015612283.1"/>
</dbReference>
<organism evidence="1 2">
    <name type="scientific">Debaryomyces fabryi</name>
    <dbReference type="NCBI Taxonomy" id="58627"/>
    <lineage>
        <taxon>Eukaryota</taxon>
        <taxon>Fungi</taxon>
        <taxon>Dikarya</taxon>
        <taxon>Ascomycota</taxon>
        <taxon>Saccharomycotina</taxon>
        <taxon>Pichiomycetes</taxon>
        <taxon>Debaryomycetaceae</taxon>
        <taxon>Debaryomyces</taxon>
    </lineage>
</organism>
<sequence length="137" mass="15176">MQPAGPVNYTGISYTDTSISILNANCQVEDGYVEKNLTNISYEEIPNTIGLCFFPNYYKDYIKNKTVDTDPRFTSIEVNNNSISILNSKCLAGGDSSAAVFNSALTYNISYSDIPKAVAKCYYPDIEKKTSMANRSF</sequence>
<accession>A0A0V1PXL7</accession>
<keyword evidence="2" id="KW-1185">Reference proteome</keyword>